<dbReference type="SUPFAM" id="SSF63446">
    <property type="entry name" value="Type I dockerin domain"/>
    <property type="match status" value="1"/>
</dbReference>
<proteinExistence type="predicted"/>
<dbReference type="Pfam" id="PF00041">
    <property type="entry name" value="fn3"/>
    <property type="match status" value="5"/>
</dbReference>
<sequence>MKNWRRLFAGSVSVLLFLQFTIFICFAENTYSGAAIQSKQTADKAISNMLDMLEADSPDLSITKSADLKNALSSILTGYKTMAVVSQDIPVPDVYADASDTAINAGWNAAAQAQGYEVSLNSGSSVYVEETSYKFEGLEPNSQYTVKVRAISSYGEYGLIGDMNGDGTVDSLDFQQMGVYLQDPPGALPEELLWVGDVDGDGAINSIDYYLIRMYLLKMINYFPKSSVSQWSEETAVHTLLLAPAVTAATPSGISVDVSWNSVDGASRYDIEVDGQITDNGASVTYTHENLLPGTEHTYRIRGISPEINGEWSEAKSIWTLPDIPGNINTTPSSISIDISWSEVTGAAGYDIEVYGKPVDNGNSTAYTQTGLEPNTQRTYRVRAKNSSGAGEWSNVFAASTLPRSVLNLKVKAADNSLEVSWDAQAGALAYDIEIDGAEVYELTETKYIHTGLETNSEHMYRIRTKSGAGADASYYAGEWSETVKGTVLPSVPGNFEVANVTSSAITLDWDEVTGAAGYEIEIDGRVFDNGTATAYTHSGLNSNEEHSYRVRAFNGSAAGEWTGLIIQSTLLPAPENFKAAASNGQIVLQWDMVAGAEGYQLEADGQIIEAGTGTEYIQTGLTQGSEHKYRVRAVNGNGCGGWSREVTVTALPGIPENITAVLHSTSITIGWNPVEGAAAYEIMADGKIYTGIAGTSYEHEGLTPNSMHVYMIRAISTGYAGEWSTPQMFFTLVGIPANIYAASGSTAITLSWDETDGADSYDIMADNELIDNGTDTVYIHDGLSNNSLHSYKVRAKNENGEGEWSEAVARRTGPSVPENISADTQINQIALTWDKPEGAVSYEVEADGEIIRDIFTEGCTIQGLEPNTRHEYRVRALNSDAICSEWSEVLEVNTTDELTINVEKDTGFNFVIAVPKKEGTDSYDIVVSYNPDDVEVIDLYAATQKLDLEAGQIEGADSISVEEFSAGRIVFGMDNLEKPVMTIIRFLSKTNENTGISYTVE</sequence>
<name>A0A318Y708_9FIRM</name>
<keyword evidence="5" id="KW-0136">Cellulose degradation</keyword>
<feature type="domain" description="Fibronectin type-III" evidence="9">
    <location>
        <begin position="321"/>
        <end position="404"/>
    </location>
</feature>
<dbReference type="Pfam" id="PF00404">
    <property type="entry name" value="Dockerin_1"/>
    <property type="match status" value="1"/>
</dbReference>
<accession>A0A318Y708</accession>
<evidence type="ECO:0000256" key="7">
    <source>
        <dbReference type="ARBA" id="ARBA00023295"/>
    </source>
</evidence>
<comment type="catalytic activity">
    <reaction evidence="1">
        <text>Endohydrolysis of (1-&gt;4)-beta-D-glucosidic linkages in cellulose, lichenin and cereal beta-D-glucans.</text>
        <dbReference type="EC" id="3.2.1.4"/>
    </reaction>
</comment>
<dbReference type="InterPro" id="IPR036439">
    <property type="entry name" value="Dockerin_dom_sf"/>
</dbReference>
<evidence type="ECO:0000256" key="2">
    <source>
        <dbReference type="ARBA" id="ARBA00012601"/>
    </source>
</evidence>
<protein>
    <recommendedName>
        <fullName evidence="2">cellulase</fullName>
        <ecNumber evidence="2">3.2.1.4</ecNumber>
    </recommendedName>
</protein>
<keyword evidence="7" id="KW-0326">Glycosidase</keyword>
<comment type="caution">
    <text evidence="11">The sequence shown here is derived from an EMBL/GenBank/DDBJ whole genome shotgun (WGS) entry which is preliminary data.</text>
</comment>
<dbReference type="InterPro" id="IPR003961">
    <property type="entry name" value="FN3_dom"/>
</dbReference>
<dbReference type="SMART" id="SM00060">
    <property type="entry name" value="FN3"/>
    <property type="match status" value="9"/>
</dbReference>
<keyword evidence="8" id="KW-0624">Polysaccharide degradation</keyword>
<dbReference type="PROSITE" id="PS00018">
    <property type="entry name" value="EF_HAND_1"/>
    <property type="match status" value="1"/>
</dbReference>
<evidence type="ECO:0000256" key="1">
    <source>
        <dbReference type="ARBA" id="ARBA00000966"/>
    </source>
</evidence>
<dbReference type="InterPro" id="IPR016134">
    <property type="entry name" value="Dockerin_dom"/>
</dbReference>
<dbReference type="PROSITE" id="PS51766">
    <property type="entry name" value="DOCKERIN"/>
    <property type="match status" value="1"/>
</dbReference>
<dbReference type="InterPro" id="IPR018247">
    <property type="entry name" value="EF_Hand_1_Ca_BS"/>
</dbReference>
<evidence type="ECO:0000256" key="5">
    <source>
        <dbReference type="ARBA" id="ARBA00023001"/>
    </source>
</evidence>
<dbReference type="PANTHER" id="PTHR24099">
    <property type="entry name" value="E3 UBIQUITIN-PROTEIN LIGASE TRIM36-RELATED"/>
    <property type="match status" value="1"/>
</dbReference>
<feature type="domain" description="Fibronectin type-III" evidence="9">
    <location>
        <begin position="492"/>
        <end position="573"/>
    </location>
</feature>
<dbReference type="EMBL" id="QKMR01000008">
    <property type="protein sequence ID" value="PYG87921.1"/>
    <property type="molecule type" value="Genomic_DNA"/>
</dbReference>
<dbReference type="PROSITE" id="PS50853">
    <property type="entry name" value="FN3"/>
    <property type="match status" value="4"/>
</dbReference>
<dbReference type="InterPro" id="IPR002105">
    <property type="entry name" value="Dockerin_1_rpt"/>
</dbReference>
<gene>
    <name evidence="11" type="ORF">LY28_01631</name>
</gene>
<evidence type="ECO:0000313" key="12">
    <source>
        <dbReference type="Proteomes" id="UP000248132"/>
    </source>
</evidence>
<evidence type="ECO:0000313" key="11">
    <source>
        <dbReference type="EMBL" id="PYG87921.1"/>
    </source>
</evidence>
<dbReference type="GO" id="GO:0008810">
    <property type="term" value="F:cellulase activity"/>
    <property type="evidence" value="ECO:0007669"/>
    <property type="project" value="UniProtKB-EC"/>
</dbReference>
<keyword evidence="4" id="KW-0378">Hydrolase</keyword>
<evidence type="ECO:0000256" key="8">
    <source>
        <dbReference type="ARBA" id="ARBA00023326"/>
    </source>
</evidence>
<dbReference type="Proteomes" id="UP000248132">
    <property type="component" value="Unassembled WGS sequence"/>
</dbReference>
<evidence type="ECO:0000259" key="9">
    <source>
        <dbReference type="PROSITE" id="PS50853"/>
    </source>
</evidence>
<evidence type="ECO:0000256" key="3">
    <source>
        <dbReference type="ARBA" id="ARBA00022729"/>
    </source>
</evidence>
<evidence type="ECO:0000256" key="4">
    <source>
        <dbReference type="ARBA" id="ARBA00022801"/>
    </source>
</evidence>
<dbReference type="OrthoDB" id="1736925at2"/>
<dbReference type="RefSeq" id="WP_110461675.1">
    <property type="nucleotide sequence ID" value="NZ_QKMR01000008.1"/>
</dbReference>
<keyword evidence="3" id="KW-0732">Signal</keyword>
<feature type="domain" description="Dockerin" evidence="10">
    <location>
        <begin position="156"/>
        <end position="225"/>
    </location>
</feature>
<keyword evidence="6" id="KW-0119">Carbohydrate metabolism</keyword>
<dbReference type="InterPro" id="IPR036116">
    <property type="entry name" value="FN3_sf"/>
</dbReference>
<organism evidence="11 12">
    <name type="scientific">Ruminiclostridium sufflavum DSM 19573</name>
    <dbReference type="NCBI Taxonomy" id="1121337"/>
    <lineage>
        <taxon>Bacteria</taxon>
        <taxon>Bacillati</taxon>
        <taxon>Bacillota</taxon>
        <taxon>Clostridia</taxon>
        <taxon>Eubacteriales</taxon>
        <taxon>Oscillospiraceae</taxon>
        <taxon>Ruminiclostridium</taxon>
    </lineage>
</organism>
<dbReference type="InterPro" id="IPR050617">
    <property type="entry name" value="E3_ligase_FN3/SPRY"/>
</dbReference>
<keyword evidence="12" id="KW-1185">Reference proteome</keyword>
<feature type="domain" description="Fibronectin type-III" evidence="9">
    <location>
        <begin position="574"/>
        <end position="654"/>
    </location>
</feature>
<dbReference type="GO" id="GO:0030245">
    <property type="term" value="P:cellulose catabolic process"/>
    <property type="evidence" value="ECO:0007669"/>
    <property type="project" value="UniProtKB-KW"/>
</dbReference>
<dbReference type="Gene3D" id="1.10.1330.10">
    <property type="entry name" value="Dockerin domain"/>
    <property type="match status" value="1"/>
</dbReference>
<dbReference type="AlphaFoldDB" id="A0A318Y708"/>
<evidence type="ECO:0000259" key="10">
    <source>
        <dbReference type="PROSITE" id="PS51766"/>
    </source>
</evidence>
<dbReference type="Gene3D" id="2.60.40.10">
    <property type="entry name" value="Immunoglobulins"/>
    <property type="match status" value="9"/>
</dbReference>
<dbReference type="CDD" id="cd00063">
    <property type="entry name" value="FN3"/>
    <property type="match status" value="8"/>
</dbReference>
<dbReference type="SUPFAM" id="SSF49265">
    <property type="entry name" value="Fibronectin type III"/>
    <property type="match status" value="6"/>
</dbReference>
<evidence type="ECO:0000256" key="6">
    <source>
        <dbReference type="ARBA" id="ARBA00023277"/>
    </source>
</evidence>
<reference evidence="11 12" key="1">
    <citation type="submission" date="2018-06" db="EMBL/GenBank/DDBJ databases">
        <title>Genomic Encyclopedia of Type Strains, Phase I: the one thousand microbial genomes (KMG-I) project.</title>
        <authorList>
            <person name="Kyrpides N."/>
        </authorList>
    </citation>
    <scope>NUCLEOTIDE SEQUENCE [LARGE SCALE GENOMIC DNA]</scope>
    <source>
        <strain evidence="11 12">DSM 19573</strain>
    </source>
</reference>
<dbReference type="PANTHER" id="PTHR24099:SF11">
    <property type="entry name" value="FIBRONECTIN TYPE III DOMAIN-CONTAINING 3BA-RELATED"/>
    <property type="match status" value="1"/>
</dbReference>
<feature type="domain" description="Fibronectin type-III" evidence="9">
    <location>
        <begin position="814"/>
        <end position="898"/>
    </location>
</feature>
<dbReference type="CDD" id="cd14256">
    <property type="entry name" value="Dockerin_I"/>
    <property type="match status" value="1"/>
</dbReference>
<dbReference type="EC" id="3.2.1.4" evidence="2"/>
<dbReference type="InterPro" id="IPR013783">
    <property type="entry name" value="Ig-like_fold"/>
</dbReference>